<dbReference type="AlphaFoldDB" id="A0A0G0Y8X8"/>
<protein>
    <recommendedName>
        <fullName evidence="3">Carboxypeptidase regulatory-like domain-containing protein</fullName>
    </recommendedName>
</protein>
<dbReference type="EMBL" id="LCCN01000001">
    <property type="protein sequence ID" value="KKS33170.1"/>
    <property type="molecule type" value="Genomic_DNA"/>
</dbReference>
<proteinExistence type="predicted"/>
<evidence type="ECO:0008006" key="3">
    <source>
        <dbReference type="Google" id="ProtNLM"/>
    </source>
</evidence>
<sequence>ACQARGLFSHSPISAQYSERSAQNPISANTPMQTPETPNIISGVVVNSQNASVESAIIEITDMATGIPVRALRTNKLGQFRIATPVGNGKYQMTTEKDGLNFETLSFEADGKIINPIQIIATT</sequence>
<dbReference type="SUPFAM" id="SSF49464">
    <property type="entry name" value="Carboxypeptidase regulatory domain-like"/>
    <property type="match status" value="1"/>
</dbReference>
<feature type="non-terminal residue" evidence="1">
    <location>
        <position position="1"/>
    </location>
</feature>
<reference evidence="1 2" key="1">
    <citation type="journal article" date="2015" name="Nature">
        <title>rRNA introns, odd ribosomes, and small enigmatic genomes across a large radiation of phyla.</title>
        <authorList>
            <person name="Brown C.T."/>
            <person name="Hug L.A."/>
            <person name="Thomas B.C."/>
            <person name="Sharon I."/>
            <person name="Castelle C.J."/>
            <person name="Singh A."/>
            <person name="Wilkins M.J."/>
            <person name="Williams K.H."/>
            <person name="Banfield J.F."/>
        </authorList>
    </citation>
    <scope>NUCLEOTIDE SEQUENCE [LARGE SCALE GENOMIC DNA]</scope>
</reference>
<name>A0A0G0Y8X8_9BACT</name>
<evidence type="ECO:0000313" key="1">
    <source>
        <dbReference type="EMBL" id="KKS33170.1"/>
    </source>
</evidence>
<evidence type="ECO:0000313" key="2">
    <source>
        <dbReference type="Proteomes" id="UP000034160"/>
    </source>
</evidence>
<dbReference type="STRING" id="1618356.UU93_C0001G0001"/>
<organism evidence="1 2">
    <name type="scientific">Candidatus Amesbacteria bacterium GW2011_GWA2_42_12</name>
    <dbReference type="NCBI Taxonomy" id="1618356"/>
    <lineage>
        <taxon>Bacteria</taxon>
        <taxon>Candidatus Amesiibacteriota</taxon>
    </lineage>
</organism>
<gene>
    <name evidence="1" type="ORF">UU93_C0001G0001</name>
</gene>
<accession>A0A0G0Y8X8</accession>
<dbReference type="Proteomes" id="UP000034160">
    <property type="component" value="Unassembled WGS sequence"/>
</dbReference>
<dbReference type="Gene3D" id="2.60.40.1120">
    <property type="entry name" value="Carboxypeptidase-like, regulatory domain"/>
    <property type="match status" value="1"/>
</dbReference>
<comment type="caution">
    <text evidence="1">The sequence shown here is derived from an EMBL/GenBank/DDBJ whole genome shotgun (WGS) entry which is preliminary data.</text>
</comment>
<dbReference type="InterPro" id="IPR008969">
    <property type="entry name" value="CarboxyPept-like_regulatory"/>
</dbReference>